<reference evidence="1 2" key="1">
    <citation type="submission" date="2018-06" db="EMBL/GenBank/DDBJ databases">
        <title>Complete Genome Sequence of the Microcystin-Degrading Bacterium Sphingosinicella microcystinivorans Strain B-9.</title>
        <authorList>
            <person name="Jin H."/>
            <person name="Nishizawa T."/>
            <person name="Guo Y."/>
            <person name="Nishizawa A."/>
            <person name="Park H."/>
            <person name="Kato H."/>
            <person name="Tsuji K."/>
            <person name="Harada K."/>
        </authorList>
    </citation>
    <scope>NUCLEOTIDE SEQUENCE [LARGE SCALE GENOMIC DNA]</scope>
    <source>
        <strain evidence="1 2">B9</strain>
    </source>
</reference>
<dbReference type="KEGG" id="smic:SmB9_30060"/>
<dbReference type="SUPFAM" id="SSF81901">
    <property type="entry name" value="HCP-like"/>
    <property type="match status" value="1"/>
</dbReference>
<dbReference type="AlphaFoldDB" id="A0AAD1D7J8"/>
<dbReference type="InterPro" id="IPR011990">
    <property type="entry name" value="TPR-like_helical_dom_sf"/>
</dbReference>
<dbReference type="Proteomes" id="UP000275727">
    <property type="component" value="Chromosome"/>
</dbReference>
<evidence type="ECO:0000313" key="2">
    <source>
        <dbReference type="Proteomes" id="UP000275727"/>
    </source>
</evidence>
<evidence type="ECO:0000313" key="1">
    <source>
        <dbReference type="EMBL" id="BBE35348.1"/>
    </source>
</evidence>
<dbReference type="InterPro" id="IPR006597">
    <property type="entry name" value="Sel1-like"/>
</dbReference>
<protein>
    <submittedName>
        <fullName evidence="1">Uncharacterized protein</fullName>
    </submittedName>
</protein>
<dbReference type="EMBL" id="AP018711">
    <property type="protein sequence ID" value="BBE35348.1"/>
    <property type="molecule type" value="Genomic_DNA"/>
</dbReference>
<proteinExistence type="predicted"/>
<sequence>MAGDKYAQLALGKRFEAGLGVPQSYRKAKRLYEQAASDSGGIVWVYSPPVGKEKTGRTVPINTGPKVPGLPEAKAWLAGMRARIIAREDYR</sequence>
<gene>
    <name evidence="1" type="ORF">SmB9_30060</name>
</gene>
<name>A0AAD1D7J8_SPHMI</name>
<dbReference type="SMART" id="SM00671">
    <property type="entry name" value="SEL1"/>
    <property type="match status" value="1"/>
</dbReference>
<dbReference type="Pfam" id="PF08238">
    <property type="entry name" value="Sel1"/>
    <property type="match status" value="1"/>
</dbReference>
<dbReference type="Gene3D" id="1.25.40.10">
    <property type="entry name" value="Tetratricopeptide repeat domain"/>
    <property type="match status" value="1"/>
</dbReference>
<accession>A0AAD1D7J8</accession>
<organism evidence="1 2">
    <name type="scientific">Sphingosinicella microcystinivorans</name>
    <dbReference type="NCBI Taxonomy" id="335406"/>
    <lineage>
        <taxon>Bacteria</taxon>
        <taxon>Pseudomonadati</taxon>
        <taxon>Pseudomonadota</taxon>
        <taxon>Alphaproteobacteria</taxon>
        <taxon>Sphingomonadales</taxon>
        <taxon>Sphingosinicellaceae</taxon>
        <taxon>Sphingosinicella</taxon>
    </lineage>
</organism>